<gene>
    <name evidence="2" type="ORF">B7463_g3276</name>
</gene>
<feature type="non-terminal residue" evidence="2">
    <location>
        <position position="256"/>
    </location>
</feature>
<dbReference type="STRING" id="5539.A0A3E2HIQ6"/>
<dbReference type="AlphaFoldDB" id="A0A3E2HIQ6"/>
<accession>A0A3E2HIQ6</accession>
<evidence type="ECO:0000313" key="2">
    <source>
        <dbReference type="EMBL" id="RFU33042.1"/>
    </source>
</evidence>
<name>A0A3E2HIQ6_SCYLI</name>
<evidence type="ECO:0000256" key="1">
    <source>
        <dbReference type="SAM" id="Phobius"/>
    </source>
</evidence>
<evidence type="ECO:0000313" key="3">
    <source>
        <dbReference type="Proteomes" id="UP000258309"/>
    </source>
</evidence>
<comment type="caution">
    <text evidence="2">The sequence shown here is derived from an EMBL/GenBank/DDBJ whole genome shotgun (WGS) entry which is preliminary data.</text>
</comment>
<keyword evidence="1" id="KW-1133">Transmembrane helix</keyword>
<dbReference type="OrthoDB" id="5985073at2759"/>
<feature type="non-terminal residue" evidence="2">
    <location>
        <position position="1"/>
    </location>
</feature>
<feature type="transmembrane region" description="Helical" evidence="1">
    <location>
        <begin position="168"/>
        <end position="191"/>
    </location>
</feature>
<keyword evidence="1" id="KW-0812">Transmembrane</keyword>
<sequence length="256" mass="26992">MLSSPGFFIWANEPVPVPATTMSECYPREFLESYTSVPSFSSGSIVIPASSIVPALSPFICPEAWNTVLTEGSYIACCPIGYNLHPPTNGQSSRPAYGGTCFSDFTLSQEVQVTVYNNASVTSTINFIASTTPAQAFAHPIDGWSLALATSATNSTQSHSTSKSHTGAIVGGVIGGVALLGILLGAACLSVRRRQHQSMSARDLKVKGGTATMQDVSKDLDIKKVATGENEMPAVELYALHTTAELQENTITAELP</sequence>
<keyword evidence="3" id="KW-1185">Reference proteome</keyword>
<reference evidence="2 3" key="1">
    <citation type="submission" date="2018-05" db="EMBL/GenBank/DDBJ databases">
        <title>Draft genome sequence of Scytalidium lignicola DSM 105466, a ubiquitous saprotrophic fungus.</title>
        <authorList>
            <person name="Buettner E."/>
            <person name="Gebauer A.M."/>
            <person name="Hofrichter M."/>
            <person name="Liers C."/>
            <person name="Kellner H."/>
        </authorList>
    </citation>
    <scope>NUCLEOTIDE SEQUENCE [LARGE SCALE GENOMIC DNA]</scope>
    <source>
        <strain evidence="2 3">DSM 105466</strain>
    </source>
</reference>
<proteinExistence type="predicted"/>
<dbReference type="EMBL" id="NCSJ02000042">
    <property type="protein sequence ID" value="RFU33042.1"/>
    <property type="molecule type" value="Genomic_DNA"/>
</dbReference>
<dbReference type="Proteomes" id="UP000258309">
    <property type="component" value="Unassembled WGS sequence"/>
</dbReference>
<dbReference type="Gene3D" id="1.20.5.510">
    <property type="entry name" value="Single helix bin"/>
    <property type="match status" value="1"/>
</dbReference>
<keyword evidence="1" id="KW-0472">Membrane</keyword>
<protein>
    <submittedName>
        <fullName evidence="2">Uncharacterized protein</fullName>
    </submittedName>
</protein>
<organism evidence="2 3">
    <name type="scientific">Scytalidium lignicola</name>
    <name type="common">Hyphomycete</name>
    <dbReference type="NCBI Taxonomy" id="5539"/>
    <lineage>
        <taxon>Eukaryota</taxon>
        <taxon>Fungi</taxon>
        <taxon>Dikarya</taxon>
        <taxon>Ascomycota</taxon>
        <taxon>Pezizomycotina</taxon>
        <taxon>Leotiomycetes</taxon>
        <taxon>Leotiomycetes incertae sedis</taxon>
        <taxon>Scytalidium</taxon>
    </lineage>
</organism>